<feature type="compositionally biased region" description="Low complexity" evidence="1">
    <location>
        <begin position="421"/>
        <end position="457"/>
    </location>
</feature>
<dbReference type="SUPFAM" id="SSF53474">
    <property type="entry name" value="alpha/beta-Hydrolases"/>
    <property type="match status" value="1"/>
</dbReference>
<dbReference type="Gene3D" id="1.10.720.30">
    <property type="entry name" value="SAP domain"/>
    <property type="match status" value="1"/>
</dbReference>
<dbReference type="InterPro" id="IPR029058">
    <property type="entry name" value="AB_hydrolase_fold"/>
</dbReference>
<dbReference type="OrthoDB" id="2093222at2759"/>
<feature type="region of interest" description="Disordered" evidence="1">
    <location>
        <begin position="1"/>
        <end position="56"/>
    </location>
</feature>
<dbReference type="PANTHER" id="PTHR33428:SF14">
    <property type="entry name" value="CARBOXYLESTERASE TYPE B DOMAIN-CONTAINING PROTEIN"/>
    <property type="match status" value="1"/>
</dbReference>
<dbReference type="GO" id="GO:0047746">
    <property type="term" value="F:chlorophyllase activity"/>
    <property type="evidence" value="ECO:0007669"/>
    <property type="project" value="TreeGrafter"/>
</dbReference>
<dbReference type="AlphaFoldDB" id="A0A835Y6I4"/>
<dbReference type="Proteomes" id="UP000612055">
    <property type="component" value="Unassembled WGS sequence"/>
</dbReference>
<dbReference type="PANTHER" id="PTHR33428">
    <property type="entry name" value="CHLOROPHYLLASE-2, CHLOROPLASTIC"/>
    <property type="match status" value="1"/>
</dbReference>
<sequence length="508" mass="52090">MALQTHRSLQAHSRLQREKTGLSHRSQITRRVEVAAPQASAKSHAGVPAAAPRSQPRPLRHIATASAASSTAIAVNRYLEKGPHGHTKLPPISFLLGQGNSGPLDCTLNVFLPAPADPSVQQRWPLLVFSAGFLLHSGLYGSYAADLASWGIAVALYDLPEVVPDTSMVNAITNVINTCTSDPRVAPHVDPRAVLLGGHSRGGKLSVLAAAGDPRVKGVALLDPVDVTAMTPMGPDYPSALPAMRVACGPPRRMPTLIVGAGLNADVIPADGNYKRFMTACSGPCWAVELQGAGHLQFLDAQVGLFSMFTKPGPTPDEAVRAASKGALAAWALELAVPLARGEQVNGQQAAQRLQQTSTALERRAALTYTIKGFEALGGYTYSGAGGPHSGAGSSGAASASSGGRSSGSGACAGKASCATEGSRGASSASSSSYASSSGGRASSGSAAASSSSASASSGGGGSKYSYEQLMGMRAKELKAILVAARVDCSDCFEKEDLARRIMQRCNT</sequence>
<evidence type="ECO:0000256" key="1">
    <source>
        <dbReference type="SAM" id="MobiDB-lite"/>
    </source>
</evidence>
<name>A0A835Y6I4_9CHLO</name>
<feature type="compositionally biased region" description="Polar residues" evidence="1">
    <location>
        <begin position="1"/>
        <end position="13"/>
    </location>
</feature>
<protein>
    <recommendedName>
        <fullName evidence="4">Chlorophyllase</fullName>
    </recommendedName>
</protein>
<gene>
    <name evidence="2" type="ORF">HYH03_006692</name>
</gene>
<dbReference type="InterPro" id="IPR017395">
    <property type="entry name" value="Chlorophyllase-like"/>
</dbReference>
<dbReference type="EMBL" id="JAEHOE010000026">
    <property type="protein sequence ID" value="KAG2495081.1"/>
    <property type="molecule type" value="Genomic_DNA"/>
</dbReference>
<dbReference type="Gene3D" id="3.40.50.1820">
    <property type="entry name" value="alpha/beta hydrolase"/>
    <property type="match status" value="1"/>
</dbReference>
<accession>A0A835Y6I4</accession>
<organism evidence="2 3">
    <name type="scientific">Edaphochlamys debaryana</name>
    <dbReference type="NCBI Taxonomy" id="47281"/>
    <lineage>
        <taxon>Eukaryota</taxon>
        <taxon>Viridiplantae</taxon>
        <taxon>Chlorophyta</taxon>
        <taxon>core chlorophytes</taxon>
        <taxon>Chlorophyceae</taxon>
        <taxon>CS clade</taxon>
        <taxon>Chlamydomonadales</taxon>
        <taxon>Chlamydomonadales incertae sedis</taxon>
        <taxon>Edaphochlamys</taxon>
    </lineage>
</organism>
<reference evidence="2" key="1">
    <citation type="journal article" date="2020" name="bioRxiv">
        <title>Comparative genomics of Chlamydomonas.</title>
        <authorList>
            <person name="Craig R.J."/>
            <person name="Hasan A.R."/>
            <person name="Ness R.W."/>
            <person name="Keightley P.D."/>
        </authorList>
    </citation>
    <scope>NUCLEOTIDE SEQUENCE</scope>
    <source>
        <strain evidence="2">CCAP 11/70</strain>
    </source>
</reference>
<evidence type="ECO:0008006" key="4">
    <source>
        <dbReference type="Google" id="ProtNLM"/>
    </source>
</evidence>
<dbReference type="SUPFAM" id="SSF68906">
    <property type="entry name" value="SAP domain"/>
    <property type="match status" value="1"/>
</dbReference>
<evidence type="ECO:0000313" key="3">
    <source>
        <dbReference type="Proteomes" id="UP000612055"/>
    </source>
</evidence>
<dbReference type="Pfam" id="PF07224">
    <property type="entry name" value="Chlorophyllase"/>
    <property type="match status" value="1"/>
</dbReference>
<dbReference type="GO" id="GO:0015996">
    <property type="term" value="P:chlorophyll catabolic process"/>
    <property type="evidence" value="ECO:0007669"/>
    <property type="project" value="TreeGrafter"/>
</dbReference>
<evidence type="ECO:0000313" key="2">
    <source>
        <dbReference type="EMBL" id="KAG2495081.1"/>
    </source>
</evidence>
<proteinExistence type="predicted"/>
<keyword evidence="3" id="KW-1185">Reference proteome</keyword>
<feature type="region of interest" description="Disordered" evidence="1">
    <location>
        <begin position="421"/>
        <end position="462"/>
    </location>
</feature>
<comment type="caution">
    <text evidence="2">The sequence shown here is derived from an EMBL/GenBank/DDBJ whole genome shotgun (WGS) entry which is preliminary data.</text>
</comment>
<dbReference type="InterPro" id="IPR036361">
    <property type="entry name" value="SAP_dom_sf"/>
</dbReference>